<organism evidence="1 2">
    <name type="scientific">Portunus trituberculatus</name>
    <name type="common">Swimming crab</name>
    <name type="synonym">Neptunus trituberculatus</name>
    <dbReference type="NCBI Taxonomy" id="210409"/>
    <lineage>
        <taxon>Eukaryota</taxon>
        <taxon>Metazoa</taxon>
        <taxon>Ecdysozoa</taxon>
        <taxon>Arthropoda</taxon>
        <taxon>Crustacea</taxon>
        <taxon>Multicrustacea</taxon>
        <taxon>Malacostraca</taxon>
        <taxon>Eumalacostraca</taxon>
        <taxon>Eucarida</taxon>
        <taxon>Decapoda</taxon>
        <taxon>Pleocyemata</taxon>
        <taxon>Brachyura</taxon>
        <taxon>Eubrachyura</taxon>
        <taxon>Portunoidea</taxon>
        <taxon>Portunidae</taxon>
        <taxon>Portuninae</taxon>
        <taxon>Portunus</taxon>
    </lineage>
</organism>
<evidence type="ECO:0000313" key="2">
    <source>
        <dbReference type="Proteomes" id="UP000324222"/>
    </source>
</evidence>
<comment type="caution">
    <text evidence="1">The sequence shown here is derived from an EMBL/GenBank/DDBJ whole genome shotgun (WGS) entry which is preliminary data.</text>
</comment>
<protein>
    <submittedName>
        <fullName evidence="1">Uncharacterized protein</fullName>
    </submittedName>
</protein>
<dbReference type="EMBL" id="VSRR010066400">
    <property type="protein sequence ID" value="MPC84771.1"/>
    <property type="molecule type" value="Genomic_DNA"/>
</dbReference>
<reference evidence="1 2" key="1">
    <citation type="submission" date="2019-05" db="EMBL/GenBank/DDBJ databases">
        <title>Another draft genome of Portunus trituberculatus and its Hox gene families provides insights of decapod evolution.</title>
        <authorList>
            <person name="Jeong J.-H."/>
            <person name="Song I."/>
            <person name="Kim S."/>
            <person name="Choi T."/>
            <person name="Kim D."/>
            <person name="Ryu S."/>
            <person name="Kim W."/>
        </authorList>
    </citation>
    <scope>NUCLEOTIDE SEQUENCE [LARGE SCALE GENOMIC DNA]</scope>
    <source>
        <tissue evidence="1">Muscle</tissue>
    </source>
</reference>
<gene>
    <name evidence="1" type="ORF">E2C01_079520</name>
</gene>
<sequence length="156" mass="17860">MSGTRRHCDECSSITIRTLPRPSQAPPHAINEEQETLMPATKPPHRQVTHGYHHRNQPHDTGNTILLQCGRRHQPRLGPHDYLTLTAPPLNTPSNSHSLPHRPHSHLYYHLPIPPRDTVKAPILHENSTCMSLTVLPFNTSRRHVRNCRSDVLTRY</sequence>
<proteinExistence type="predicted"/>
<accession>A0A5B7IH44</accession>
<evidence type="ECO:0000313" key="1">
    <source>
        <dbReference type="EMBL" id="MPC84771.1"/>
    </source>
</evidence>
<dbReference type="AlphaFoldDB" id="A0A5B7IH44"/>
<dbReference type="Proteomes" id="UP000324222">
    <property type="component" value="Unassembled WGS sequence"/>
</dbReference>
<name>A0A5B7IH44_PORTR</name>
<keyword evidence="2" id="KW-1185">Reference proteome</keyword>